<evidence type="ECO:0000256" key="6">
    <source>
        <dbReference type="ARBA" id="ARBA00022679"/>
    </source>
</evidence>
<dbReference type="EMBL" id="JAVDVW010000001">
    <property type="protein sequence ID" value="MDR7099521.1"/>
    <property type="molecule type" value="Genomic_DNA"/>
</dbReference>
<dbReference type="CDD" id="cd00056">
    <property type="entry name" value="ENDO3c"/>
    <property type="match status" value="1"/>
</dbReference>
<keyword evidence="8" id="KW-0227">DNA damage</keyword>
<dbReference type="RefSeq" id="WP_310053715.1">
    <property type="nucleotide sequence ID" value="NZ_JAVDVW010000001.1"/>
</dbReference>
<proteinExistence type="inferred from homology"/>
<evidence type="ECO:0000256" key="7">
    <source>
        <dbReference type="ARBA" id="ARBA00022723"/>
    </source>
</evidence>
<accession>A0ABU1VPV8</accession>
<dbReference type="InterPro" id="IPR003265">
    <property type="entry name" value="HhH-GPD_domain"/>
</dbReference>
<dbReference type="InterPro" id="IPR018062">
    <property type="entry name" value="HTH_AraC-typ_CS"/>
</dbReference>
<dbReference type="Pfam" id="PF06029">
    <property type="entry name" value="AlkA_N"/>
    <property type="match status" value="1"/>
</dbReference>
<dbReference type="PROSITE" id="PS01124">
    <property type="entry name" value="HTH_ARAC_FAMILY_2"/>
    <property type="match status" value="1"/>
</dbReference>
<dbReference type="SUPFAM" id="SSF57884">
    <property type="entry name" value="Ada DNA repair protein, N-terminal domain (N-Ada 10)"/>
    <property type="match status" value="1"/>
</dbReference>
<evidence type="ECO:0000256" key="9">
    <source>
        <dbReference type="ARBA" id="ARBA00022833"/>
    </source>
</evidence>
<dbReference type="SUPFAM" id="SSF48150">
    <property type="entry name" value="DNA-glycosylase"/>
    <property type="match status" value="1"/>
</dbReference>
<name>A0ABU1VPV8_9GAMM</name>
<dbReference type="InterPro" id="IPR051912">
    <property type="entry name" value="Alkylbase_DNA_Glycosylase/TA"/>
</dbReference>
<keyword evidence="11" id="KW-0238">DNA-binding</keyword>
<evidence type="ECO:0000256" key="13">
    <source>
        <dbReference type="ARBA" id="ARBA00023163"/>
    </source>
</evidence>
<dbReference type="PROSITE" id="PS00041">
    <property type="entry name" value="HTH_ARAC_FAMILY_1"/>
    <property type="match status" value="1"/>
</dbReference>
<evidence type="ECO:0000256" key="1">
    <source>
        <dbReference type="ARBA" id="ARBA00000086"/>
    </source>
</evidence>
<keyword evidence="12" id="KW-0010">Activator</keyword>
<dbReference type="Gene3D" id="1.10.340.30">
    <property type="entry name" value="Hypothetical protein, domain 2"/>
    <property type="match status" value="1"/>
</dbReference>
<comment type="catalytic activity">
    <reaction evidence="1">
        <text>Hydrolysis of alkylated DNA, releasing 3-methyladenine, 3-methylguanine, 7-methylguanine and 7-methyladenine.</text>
        <dbReference type="EC" id="3.2.2.21"/>
    </reaction>
</comment>
<keyword evidence="14" id="KW-0234">DNA repair</keyword>
<evidence type="ECO:0000259" key="15">
    <source>
        <dbReference type="PROSITE" id="PS01124"/>
    </source>
</evidence>
<evidence type="ECO:0000313" key="17">
    <source>
        <dbReference type="Proteomes" id="UP001267878"/>
    </source>
</evidence>
<keyword evidence="9" id="KW-0862">Zinc</keyword>
<dbReference type="Gene3D" id="1.10.1670.10">
    <property type="entry name" value="Helix-hairpin-Helix base-excision DNA repair enzymes (C-terminal)"/>
    <property type="match status" value="1"/>
</dbReference>
<dbReference type="SUPFAM" id="SSF55945">
    <property type="entry name" value="TATA-box binding protein-like"/>
    <property type="match status" value="1"/>
</dbReference>
<comment type="cofactor">
    <cofactor evidence="2">
        <name>Zn(2+)</name>
        <dbReference type="ChEBI" id="CHEBI:29105"/>
    </cofactor>
</comment>
<evidence type="ECO:0000256" key="5">
    <source>
        <dbReference type="ARBA" id="ARBA00022603"/>
    </source>
</evidence>
<dbReference type="Pfam" id="PF02805">
    <property type="entry name" value="Ada_Zn_binding"/>
    <property type="match status" value="1"/>
</dbReference>
<keyword evidence="16" id="KW-0378">Hydrolase</keyword>
<evidence type="ECO:0000256" key="2">
    <source>
        <dbReference type="ARBA" id="ARBA00001947"/>
    </source>
</evidence>
<evidence type="ECO:0000256" key="8">
    <source>
        <dbReference type="ARBA" id="ARBA00022763"/>
    </source>
</evidence>
<dbReference type="Pfam" id="PF00730">
    <property type="entry name" value="HhH-GPD"/>
    <property type="match status" value="1"/>
</dbReference>
<dbReference type="Gene3D" id="3.30.310.20">
    <property type="entry name" value="DNA-3-methyladenine glycosylase AlkA, N-terminal domain"/>
    <property type="match status" value="1"/>
</dbReference>
<keyword evidence="6" id="KW-0808">Transferase</keyword>
<dbReference type="InterPro" id="IPR009057">
    <property type="entry name" value="Homeodomain-like_sf"/>
</dbReference>
<keyword evidence="17" id="KW-1185">Reference proteome</keyword>
<sequence>MSSLAIPTLPDAQTCEQARRSRDPRFDGLFFTAVLSTKIYCRPVCPAPMAKRVVYYASAAAAEAAGFRPCLRCRPELSPGDGAWRRGDAVLARALKLIEQGVLDEQPLSALAERVDIGERQLRRLFVDRLGVAPIGVLGTRRLLFAKQLLTETTLPITEVALAAGFGSLRRFNAAFLDAYRMAPRDLRKQRDELPGKTLTLRLGYRPPYDFVAMLDFLRGRALPGVEVVDGASYSRVFALDVGSASAAPGWLRVSQWPASRKHADPHALQLELHGARPAQMLEIVSRLRRMFDLDADPQAIGAALSADARLRPLLQRRPGLRVPSGWDGFEIAVRAIIGQQISVAGARTLASRLSQKFGQPLSAPFAVGLDHLFPAPDALADADLTAIGLTRARAETVRIVARAVLDGRVDFRPERTLDDFTARWVALPGIGPWTAHYIALRALGHPDAFPADDLVLQRAVPNDGSRMSAKTLAARSEAWRPWRAYSVIQLWKDAMNVPKPAKVVA</sequence>
<dbReference type="EC" id="3.2.2.21" evidence="4"/>
<feature type="domain" description="HTH araC/xylS-type" evidence="15">
    <location>
        <begin position="92"/>
        <end position="190"/>
    </location>
</feature>
<keyword evidence="16" id="KW-0326">Glycosidase</keyword>
<evidence type="ECO:0000256" key="4">
    <source>
        <dbReference type="ARBA" id="ARBA00012000"/>
    </source>
</evidence>
<dbReference type="GO" id="GO:0003905">
    <property type="term" value="F:alkylbase DNA N-glycosylase activity"/>
    <property type="evidence" value="ECO:0007669"/>
    <property type="project" value="UniProtKB-EC"/>
</dbReference>
<dbReference type="InterPro" id="IPR011257">
    <property type="entry name" value="DNA_glycosylase"/>
</dbReference>
<dbReference type="SMART" id="SM00342">
    <property type="entry name" value="HTH_ARAC"/>
    <property type="match status" value="1"/>
</dbReference>
<evidence type="ECO:0000256" key="12">
    <source>
        <dbReference type="ARBA" id="ARBA00023159"/>
    </source>
</evidence>
<dbReference type="InterPro" id="IPR004026">
    <property type="entry name" value="Ada_DNA_repair_Zn-bd"/>
</dbReference>
<dbReference type="PANTHER" id="PTHR43003">
    <property type="entry name" value="DNA-3-METHYLADENINE GLYCOSYLASE"/>
    <property type="match status" value="1"/>
</dbReference>
<dbReference type="InterPro" id="IPR000035">
    <property type="entry name" value="Alkylbase_DNA_glycsylse_CS"/>
</dbReference>
<organism evidence="16 17">
    <name type="scientific">Agrilutibacter niabensis</name>
    <dbReference type="NCBI Taxonomy" id="380628"/>
    <lineage>
        <taxon>Bacteria</taxon>
        <taxon>Pseudomonadati</taxon>
        <taxon>Pseudomonadota</taxon>
        <taxon>Gammaproteobacteria</taxon>
        <taxon>Lysobacterales</taxon>
        <taxon>Lysobacteraceae</taxon>
        <taxon>Agrilutibacter</taxon>
    </lineage>
</organism>
<dbReference type="SUPFAM" id="SSF46689">
    <property type="entry name" value="Homeodomain-like"/>
    <property type="match status" value="1"/>
</dbReference>
<dbReference type="SMART" id="SM00478">
    <property type="entry name" value="ENDO3c"/>
    <property type="match status" value="1"/>
</dbReference>
<evidence type="ECO:0000256" key="3">
    <source>
        <dbReference type="ARBA" id="ARBA00010817"/>
    </source>
</evidence>
<keyword evidence="13" id="KW-0804">Transcription</keyword>
<dbReference type="Gene3D" id="3.40.10.10">
    <property type="entry name" value="DNA Methylphosphotriester Repair Domain"/>
    <property type="match status" value="1"/>
</dbReference>
<dbReference type="PANTHER" id="PTHR43003:SF13">
    <property type="entry name" value="DNA-3-METHYLADENINE GLYCOSYLASE 2"/>
    <property type="match status" value="1"/>
</dbReference>
<gene>
    <name evidence="16" type="ORF">J2X04_001868</name>
</gene>
<evidence type="ECO:0000256" key="14">
    <source>
        <dbReference type="ARBA" id="ARBA00023204"/>
    </source>
</evidence>
<dbReference type="Proteomes" id="UP001267878">
    <property type="component" value="Unassembled WGS sequence"/>
</dbReference>
<comment type="similarity">
    <text evidence="3">Belongs to the alkylbase DNA glycosidase AlkA family.</text>
</comment>
<dbReference type="InterPro" id="IPR037046">
    <property type="entry name" value="AlkA_N_sf"/>
</dbReference>
<dbReference type="InterPro" id="IPR035451">
    <property type="entry name" value="Ada-like_dom_sf"/>
</dbReference>
<keyword evidence="5" id="KW-0489">Methyltransferase</keyword>
<dbReference type="PROSITE" id="PS00516">
    <property type="entry name" value="ALKYLBASE_DNA_GLYCOS"/>
    <property type="match status" value="1"/>
</dbReference>
<dbReference type="InterPro" id="IPR023170">
    <property type="entry name" value="HhH_base_excis_C"/>
</dbReference>
<keyword evidence="10" id="KW-0805">Transcription regulation</keyword>
<reference evidence="16 17" key="1">
    <citation type="submission" date="2023-07" db="EMBL/GenBank/DDBJ databases">
        <title>Sorghum-associated microbial communities from plants grown in Nebraska, USA.</title>
        <authorList>
            <person name="Schachtman D."/>
        </authorList>
    </citation>
    <scope>NUCLEOTIDE SEQUENCE [LARGE SCALE GENOMIC DNA]</scope>
    <source>
        <strain evidence="16 17">BE187</strain>
    </source>
</reference>
<dbReference type="SMART" id="SM01009">
    <property type="entry name" value="AlkA_N"/>
    <property type="match status" value="1"/>
</dbReference>
<dbReference type="Pfam" id="PF12833">
    <property type="entry name" value="HTH_18"/>
    <property type="match status" value="1"/>
</dbReference>
<evidence type="ECO:0000256" key="10">
    <source>
        <dbReference type="ARBA" id="ARBA00023015"/>
    </source>
</evidence>
<dbReference type="Gene3D" id="1.10.10.60">
    <property type="entry name" value="Homeodomain-like"/>
    <property type="match status" value="1"/>
</dbReference>
<protein>
    <recommendedName>
        <fullName evidence="4">DNA-3-methyladenine glycosylase II</fullName>
        <ecNumber evidence="4">3.2.2.21</ecNumber>
    </recommendedName>
</protein>
<dbReference type="InterPro" id="IPR010316">
    <property type="entry name" value="AlkA_N"/>
</dbReference>
<evidence type="ECO:0000313" key="16">
    <source>
        <dbReference type="EMBL" id="MDR7099521.1"/>
    </source>
</evidence>
<dbReference type="InterPro" id="IPR018060">
    <property type="entry name" value="HTH_AraC"/>
</dbReference>
<comment type="caution">
    <text evidence="16">The sequence shown here is derived from an EMBL/GenBank/DDBJ whole genome shotgun (WGS) entry which is preliminary data.</text>
</comment>
<evidence type="ECO:0000256" key="11">
    <source>
        <dbReference type="ARBA" id="ARBA00023125"/>
    </source>
</evidence>
<keyword evidence="7" id="KW-0479">Metal-binding</keyword>